<sequence>MKRALFLLLICQLVIFCWSNDFYVARSENLVFYFPSSVKDDIADYLDISEEIFREKAVFFNQEKTSPVIVYIDDAIDSRRGEADPFKVNINMNFFFDPKQFTSFETLFAHEMIHILNFRSARKGLSAFDYYLKLGFIPLWVYEGFSEYFSRGDDPFFLYESKKFPFYTSNEMNIFYSRDPYDRAGGYSQSYHMLRSLYKKYDKRLLSLWQDISRSGNIKRYMKENLEPFSSFFEDFKKDLFKPPIKDKDINIITSGIDISGFRIKTGKSYYLDYYDNNRSKKALYKGNKRREFVVKDLHSFCIDDKGVIYFSRLVKKTGNIARYHIFKHVKNKTIKTNMRGIYPDIEGNLLTTSDGHGNILLYDINRPDRPIKRFKGFFSKIKDKTLYFFNTSESYLSRFFIDNDKVQTRLITYDKTGFDIIFIAGKPYIDIYENGKFFLKSENADEKIEYPGGNDIFYHNQRLYFRMLSPGSSSVVCK</sequence>
<name>A0A2N5ZC17_MUIH1</name>
<gene>
    <name evidence="1" type="ORF">C0601_11345</name>
</gene>
<dbReference type="InterPro" id="IPR027268">
    <property type="entry name" value="Peptidase_M4/M1_CTD_sf"/>
</dbReference>
<dbReference type="Proteomes" id="UP000234857">
    <property type="component" value="Unassembled WGS sequence"/>
</dbReference>
<dbReference type="AlphaFoldDB" id="A0A2N5ZC17"/>
<reference evidence="1 2" key="1">
    <citation type="submission" date="2017-11" db="EMBL/GenBank/DDBJ databases">
        <title>Genome-resolved metagenomics identifies genetic mobility, metabolic interactions, and unexpected diversity in perchlorate-reducing communities.</title>
        <authorList>
            <person name="Barnum T.P."/>
            <person name="Figueroa I.A."/>
            <person name="Carlstrom C.I."/>
            <person name="Lucas L.N."/>
            <person name="Engelbrektson A.L."/>
            <person name="Coates J.D."/>
        </authorList>
    </citation>
    <scope>NUCLEOTIDE SEQUENCE [LARGE SCALE GENOMIC DNA]</scope>
    <source>
        <strain evidence="1">BM706</strain>
    </source>
</reference>
<protein>
    <submittedName>
        <fullName evidence="1">Uncharacterized protein</fullName>
    </submittedName>
</protein>
<evidence type="ECO:0000313" key="2">
    <source>
        <dbReference type="Proteomes" id="UP000234857"/>
    </source>
</evidence>
<dbReference type="EMBL" id="PKTG01000122">
    <property type="protein sequence ID" value="PLX16208.1"/>
    <property type="molecule type" value="Genomic_DNA"/>
</dbReference>
<proteinExistence type="predicted"/>
<dbReference type="Gene3D" id="1.10.390.10">
    <property type="entry name" value="Neutral Protease Domain 2"/>
    <property type="match status" value="1"/>
</dbReference>
<evidence type="ECO:0000313" key="1">
    <source>
        <dbReference type="EMBL" id="PLX16208.1"/>
    </source>
</evidence>
<organism evidence="1 2">
    <name type="scientific">Muiribacterium halophilum</name>
    <dbReference type="NCBI Taxonomy" id="2053465"/>
    <lineage>
        <taxon>Bacteria</taxon>
        <taxon>Candidatus Muiribacteriota</taxon>
        <taxon>Candidatus Muiribacteriia</taxon>
        <taxon>Candidatus Muiribacteriales</taxon>
        <taxon>Candidatus Muiribacteriaceae</taxon>
        <taxon>Candidatus Muiribacterium</taxon>
    </lineage>
</organism>
<comment type="caution">
    <text evidence="1">The sequence shown here is derived from an EMBL/GenBank/DDBJ whole genome shotgun (WGS) entry which is preliminary data.</text>
</comment>
<accession>A0A2N5ZC17</accession>